<comment type="caution">
    <text evidence="7">The sequence shown here is derived from an EMBL/GenBank/DDBJ whole genome shotgun (WGS) entry which is preliminary data.</text>
</comment>
<feature type="domain" description="TMEM205-like" evidence="6">
    <location>
        <begin position="8"/>
        <end position="105"/>
    </location>
</feature>
<reference evidence="7 8" key="1">
    <citation type="submission" date="2017-01" db="EMBL/GenBank/DDBJ databases">
        <title>Novel large sulfur bacteria in the metagenomes of groundwater-fed chemosynthetic microbial mats in the Lake Huron basin.</title>
        <authorList>
            <person name="Sharrar A.M."/>
            <person name="Flood B.E."/>
            <person name="Bailey J.V."/>
            <person name="Jones D.S."/>
            <person name="Biddanda B."/>
            <person name="Ruberg S.A."/>
            <person name="Marcus D.N."/>
            <person name="Dick G.J."/>
        </authorList>
    </citation>
    <scope>NUCLEOTIDE SEQUENCE [LARGE SCALE GENOMIC DNA]</scope>
    <source>
        <strain evidence="7">A7</strain>
    </source>
</reference>
<keyword evidence="3 5" id="KW-1133">Transmembrane helix</keyword>
<dbReference type="GO" id="GO:0016020">
    <property type="term" value="C:membrane"/>
    <property type="evidence" value="ECO:0007669"/>
    <property type="project" value="UniProtKB-SubCell"/>
</dbReference>
<feature type="transmembrane region" description="Helical" evidence="5">
    <location>
        <begin position="81"/>
        <end position="103"/>
    </location>
</feature>
<evidence type="ECO:0000256" key="2">
    <source>
        <dbReference type="ARBA" id="ARBA00022692"/>
    </source>
</evidence>
<evidence type="ECO:0000259" key="6">
    <source>
        <dbReference type="Pfam" id="PF13664"/>
    </source>
</evidence>
<dbReference type="Proteomes" id="UP000192505">
    <property type="component" value="Unassembled WGS sequence"/>
</dbReference>
<evidence type="ECO:0000256" key="5">
    <source>
        <dbReference type="SAM" id="Phobius"/>
    </source>
</evidence>
<sequence>MLPKLSVWVAALWWGSLTTVGFYVVPMLFANLPSPAIAGNMAAKLFAAQTWIAVVCGLLLLMTSRSNQPLAEVDKAREATIFIVLGMLLALLSEFAVAPRIVARQNLPLWHSVGMGLYFSQWFCAGLTFKKLLGKAS</sequence>
<dbReference type="EMBL" id="MTEI01000013">
    <property type="protein sequence ID" value="OQW86832.1"/>
    <property type="molecule type" value="Genomic_DNA"/>
</dbReference>
<evidence type="ECO:0000313" key="8">
    <source>
        <dbReference type="Proteomes" id="UP000192505"/>
    </source>
</evidence>
<proteinExistence type="predicted"/>
<feature type="transmembrane region" description="Helical" evidence="5">
    <location>
        <begin position="41"/>
        <end position="61"/>
    </location>
</feature>
<gene>
    <name evidence="7" type="ORF">BWK72_15765</name>
</gene>
<organism evidence="7 8">
    <name type="scientific">Rhodoferax ferrireducens</name>
    <dbReference type="NCBI Taxonomy" id="192843"/>
    <lineage>
        <taxon>Bacteria</taxon>
        <taxon>Pseudomonadati</taxon>
        <taxon>Pseudomonadota</taxon>
        <taxon>Betaproteobacteria</taxon>
        <taxon>Burkholderiales</taxon>
        <taxon>Comamonadaceae</taxon>
        <taxon>Rhodoferax</taxon>
    </lineage>
</organism>
<dbReference type="AlphaFoldDB" id="A0A1W9KRB1"/>
<protein>
    <recommendedName>
        <fullName evidence="6">TMEM205-like domain-containing protein</fullName>
    </recommendedName>
</protein>
<name>A0A1W9KRB1_9BURK</name>
<keyword evidence="4 5" id="KW-0472">Membrane</keyword>
<evidence type="ECO:0000256" key="1">
    <source>
        <dbReference type="ARBA" id="ARBA00004370"/>
    </source>
</evidence>
<comment type="subcellular location">
    <subcellularLocation>
        <location evidence="1">Membrane</location>
    </subcellularLocation>
</comment>
<dbReference type="InterPro" id="IPR025423">
    <property type="entry name" value="TMEM205-like"/>
</dbReference>
<evidence type="ECO:0000256" key="4">
    <source>
        <dbReference type="ARBA" id="ARBA00023136"/>
    </source>
</evidence>
<feature type="transmembrane region" description="Helical" evidence="5">
    <location>
        <begin position="7"/>
        <end position="29"/>
    </location>
</feature>
<feature type="transmembrane region" description="Helical" evidence="5">
    <location>
        <begin position="109"/>
        <end position="129"/>
    </location>
</feature>
<evidence type="ECO:0000313" key="7">
    <source>
        <dbReference type="EMBL" id="OQW86832.1"/>
    </source>
</evidence>
<dbReference type="Pfam" id="PF13664">
    <property type="entry name" value="DUF4149"/>
    <property type="match status" value="1"/>
</dbReference>
<accession>A0A1W9KRB1</accession>
<evidence type="ECO:0000256" key="3">
    <source>
        <dbReference type="ARBA" id="ARBA00022989"/>
    </source>
</evidence>
<keyword evidence="2 5" id="KW-0812">Transmembrane</keyword>